<dbReference type="EMBL" id="JNHI01000045">
    <property type="protein sequence ID" value="KDS26413.1"/>
    <property type="molecule type" value="Genomic_DNA"/>
</dbReference>
<feature type="domain" description="RNA polymerase sigma-70 region 2" evidence="5">
    <location>
        <begin position="22"/>
        <end position="87"/>
    </location>
</feature>
<dbReference type="NCBIfam" id="TIGR02985">
    <property type="entry name" value="Sig70_bacteroi1"/>
    <property type="match status" value="1"/>
</dbReference>
<dbReference type="InterPro" id="IPR007627">
    <property type="entry name" value="RNA_pol_sigma70_r2"/>
</dbReference>
<evidence type="ECO:0000256" key="1">
    <source>
        <dbReference type="ARBA" id="ARBA00010641"/>
    </source>
</evidence>
<dbReference type="GO" id="GO:0016987">
    <property type="term" value="F:sigma factor activity"/>
    <property type="evidence" value="ECO:0007669"/>
    <property type="project" value="UniProtKB-KW"/>
</dbReference>
<dbReference type="InterPro" id="IPR036388">
    <property type="entry name" value="WH-like_DNA-bd_sf"/>
</dbReference>
<dbReference type="InterPro" id="IPR014284">
    <property type="entry name" value="RNA_pol_sigma-70_dom"/>
</dbReference>
<name>A0A078QTP6_PHOVU</name>
<dbReference type="GO" id="GO:0003677">
    <property type="term" value="F:DNA binding"/>
    <property type="evidence" value="ECO:0007669"/>
    <property type="project" value="InterPro"/>
</dbReference>
<evidence type="ECO:0000256" key="4">
    <source>
        <dbReference type="ARBA" id="ARBA00023163"/>
    </source>
</evidence>
<dbReference type="AlphaFoldDB" id="A0A078QTP6"/>
<dbReference type="Gene3D" id="1.10.1740.10">
    <property type="match status" value="1"/>
</dbReference>
<dbReference type="PATRIC" id="fig|1339350.3.peg.3953"/>
<dbReference type="Proteomes" id="UP000028134">
    <property type="component" value="Unassembled WGS sequence"/>
</dbReference>
<sequence>MNTQSIDISLYQKGDIALEDIYKKFKNCFMRYAGKVLSSEFYAEDVVQDVFIGLFQQTNYFVSEAAALKYIYAAIYNRCIDLVRHRQIAQRYEEIYSNEKNRVVHINGYNDLLAKEFFVIVEKRINSLPPKCKQIFIMKFQKEFSNPEISRNLGLSLRTIENQLYIARGVLRKQTDRYLCS</sequence>
<dbReference type="SUPFAM" id="SSF88659">
    <property type="entry name" value="Sigma3 and sigma4 domains of RNA polymerase sigma factors"/>
    <property type="match status" value="1"/>
</dbReference>
<dbReference type="InterPro" id="IPR039425">
    <property type="entry name" value="RNA_pol_sigma-70-like"/>
</dbReference>
<evidence type="ECO:0000313" key="7">
    <source>
        <dbReference type="EMBL" id="KDS26413.1"/>
    </source>
</evidence>
<dbReference type="NCBIfam" id="TIGR02937">
    <property type="entry name" value="sigma70-ECF"/>
    <property type="match status" value="1"/>
</dbReference>
<evidence type="ECO:0000256" key="2">
    <source>
        <dbReference type="ARBA" id="ARBA00023015"/>
    </source>
</evidence>
<dbReference type="DNASU" id="5301106"/>
<protein>
    <submittedName>
        <fullName evidence="7">RNA polymerase sigma-70 factor, expansion 1 family protein</fullName>
    </submittedName>
</protein>
<feature type="domain" description="RNA polymerase sigma factor 70 region 4 type 2" evidence="6">
    <location>
        <begin position="120"/>
        <end position="168"/>
    </location>
</feature>
<dbReference type="PANTHER" id="PTHR43133:SF46">
    <property type="entry name" value="RNA POLYMERASE SIGMA-70 FACTOR ECF SUBFAMILY"/>
    <property type="match status" value="1"/>
</dbReference>
<keyword evidence="3" id="KW-0731">Sigma factor</keyword>
<reference evidence="7 8" key="1">
    <citation type="submission" date="2014-04" db="EMBL/GenBank/DDBJ databases">
        <authorList>
            <person name="Sears C."/>
            <person name="Carroll K."/>
            <person name="Sack B.R."/>
            <person name="Qadri F."/>
            <person name="Myers L.L."/>
            <person name="Chung G.-T."/>
            <person name="Escheverria P."/>
            <person name="Fraser C.M."/>
            <person name="Sadzewicz L."/>
            <person name="Shefchek K.A."/>
            <person name="Tallon L."/>
            <person name="Das S.P."/>
            <person name="Daugherty S."/>
            <person name="Mongodin E.F."/>
        </authorList>
    </citation>
    <scope>NUCLEOTIDE SEQUENCE [LARGE SCALE GENOMIC DNA]</scope>
    <source>
        <strain evidence="8">3775 SL(B) 10 (iv)</strain>
    </source>
</reference>
<evidence type="ECO:0000256" key="3">
    <source>
        <dbReference type="ARBA" id="ARBA00023082"/>
    </source>
</evidence>
<dbReference type="GO" id="GO:0006352">
    <property type="term" value="P:DNA-templated transcription initiation"/>
    <property type="evidence" value="ECO:0007669"/>
    <property type="project" value="InterPro"/>
</dbReference>
<dbReference type="GeneID" id="5301106"/>
<dbReference type="Pfam" id="PF04542">
    <property type="entry name" value="Sigma70_r2"/>
    <property type="match status" value="1"/>
</dbReference>
<dbReference type="SUPFAM" id="SSF88946">
    <property type="entry name" value="Sigma2 domain of RNA polymerase sigma factors"/>
    <property type="match status" value="1"/>
</dbReference>
<comment type="similarity">
    <text evidence="1">Belongs to the sigma-70 factor family. ECF subfamily.</text>
</comment>
<evidence type="ECO:0000259" key="6">
    <source>
        <dbReference type="Pfam" id="PF08281"/>
    </source>
</evidence>
<gene>
    <name evidence="7" type="ORF">M097_4151</name>
</gene>
<dbReference type="InterPro" id="IPR013324">
    <property type="entry name" value="RNA_pol_sigma_r3/r4-like"/>
</dbReference>
<accession>A0A078QTP6</accession>
<dbReference type="RefSeq" id="WP_005843106.1">
    <property type="nucleotide sequence ID" value="NZ_JNHI01000045.1"/>
</dbReference>
<dbReference type="InterPro" id="IPR013249">
    <property type="entry name" value="RNA_pol_sigma70_r4_t2"/>
</dbReference>
<organism evidence="7 8">
    <name type="scientific">Phocaeicola vulgatus str. 3775 SL</name>
    <name type="common">B</name>
    <name type="synonym">iv</name>
    <dbReference type="NCBI Taxonomy" id="1339350"/>
    <lineage>
        <taxon>Bacteria</taxon>
        <taxon>Pseudomonadati</taxon>
        <taxon>Bacteroidota</taxon>
        <taxon>Bacteroidia</taxon>
        <taxon>Bacteroidales</taxon>
        <taxon>Bacteroidaceae</taxon>
        <taxon>Phocaeicola</taxon>
    </lineage>
</organism>
<keyword evidence="4" id="KW-0804">Transcription</keyword>
<evidence type="ECO:0000259" key="5">
    <source>
        <dbReference type="Pfam" id="PF04542"/>
    </source>
</evidence>
<dbReference type="Pfam" id="PF08281">
    <property type="entry name" value="Sigma70_r4_2"/>
    <property type="match status" value="1"/>
</dbReference>
<comment type="caution">
    <text evidence="7">The sequence shown here is derived from an EMBL/GenBank/DDBJ whole genome shotgun (WGS) entry which is preliminary data.</text>
</comment>
<dbReference type="InterPro" id="IPR013325">
    <property type="entry name" value="RNA_pol_sigma_r2"/>
</dbReference>
<dbReference type="InterPro" id="IPR014327">
    <property type="entry name" value="RNA_pol_sigma70_bacteroid"/>
</dbReference>
<dbReference type="Gene3D" id="1.10.10.10">
    <property type="entry name" value="Winged helix-like DNA-binding domain superfamily/Winged helix DNA-binding domain"/>
    <property type="match status" value="1"/>
</dbReference>
<evidence type="ECO:0000313" key="8">
    <source>
        <dbReference type="Proteomes" id="UP000028134"/>
    </source>
</evidence>
<proteinExistence type="inferred from homology"/>
<dbReference type="PANTHER" id="PTHR43133">
    <property type="entry name" value="RNA POLYMERASE ECF-TYPE SIGMA FACTO"/>
    <property type="match status" value="1"/>
</dbReference>
<keyword evidence="2" id="KW-0805">Transcription regulation</keyword>